<accession>A0A180G730</accession>
<keyword evidence="4" id="KW-1185">Reference proteome</keyword>
<dbReference type="PANTHER" id="PTHR33096:SF1">
    <property type="entry name" value="CXC1-LIKE CYSTEINE CLUSTER ASSOCIATED WITH KDZ TRANSPOSASES DOMAIN-CONTAINING PROTEIN"/>
    <property type="match status" value="1"/>
</dbReference>
<dbReference type="EnsemblFungi" id="PTTG_29020-t43_1">
    <property type="protein sequence ID" value="PTTG_29020-t43_1-p1"/>
    <property type="gene ID" value="PTTG_29020"/>
</dbReference>
<dbReference type="PANTHER" id="PTHR33096">
    <property type="entry name" value="CXC2 DOMAIN-CONTAINING PROTEIN"/>
    <property type="match status" value="1"/>
</dbReference>
<name>A0A180G730_PUCT1</name>
<dbReference type="EMBL" id="ADAS02000174">
    <property type="protein sequence ID" value="OAV88476.1"/>
    <property type="molecule type" value="Genomic_DNA"/>
</dbReference>
<reference evidence="2" key="2">
    <citation type="submission" date="2016-05" db="EMBL/GenBank/DDBJ databases">
        <title>Comparative analysis highlights variable genome content of wheat rusts and divergence of the mating loci.</title>
        <authorList>
            <person name="Cuomo C.A."/>
            <person name="Bakkeren G."/>
            <person name="Szabo L."/>
            <person name="Khalil H."/>
            <person name="Joly D."/>
            <person name="Goldberg J."/>
            <person name="Young S."/>
            <person name="Zeng Q."/>
            <person name="Fellers J."/>
        </authorList>
    </citation>
    <scope>NUCLEOTIDE SEQUENCE [LARGE SCALE GENOMIC DNA]</scope>
    <source>
        <strain evidence="2">1-1 BBBD Race 1</strain>
    </source>
</reference>
<evidence type="ECO:0000313" key="4">
    <source>
        <dbReference type="Proteomes" id="UP000005240"/>
    </source>
</evidence>
<dbReference type="Proteomes" id="UP000005240">
    <property type="component" value="Unassembled WGS sequence"/>
</dbReference>
<reference evidence="3 4" key="3">
    <citation type="journal article" date="2017" name="G3 (Bethesda)">
        <title>Comparative analysis highlights variable genome content of wheat rusts and divergence of the mating loci.</title>
        <authorList>
            <person name="Cuomo C.A."/>
            <person name="Bakkeren G."/>
            <person name="Khalil H.B."/>
            <person name="Panwar V."/>
            <person name="Joly D."/>
            <person name="Linning R."/>
            <person name="Sakthikumar S."/>
            <person name="Song X."/>
            <person name="Adiconis X."/>
            <person name="Fan L."/>
            <person name="Goldberg J.M."/>
            <person name="Levin J.Z."/>
            <person name="Young S."/>
            <person name="Zeng Q."/>
            <person name="Anikster Y."/>
            <person name="Bruce M."/>
            <person name="Wang M."/>
            <person name="Yin C."/>
            <person name="McCallum B."/>
            <person name="Szabo L.J."/>
            <person name="Hulbert S."/>
            <person name="Chen X."/>
            <person name="Fellers J.P."/>
        </authorList>
    </citation>
    <scope>NUCLEOTIDE SEQUENCE</scope>
    <source>
        <strain evidence="3">isolate 1-1 / race 1 (BBBD)</strain>
        <strain evidence="4">Isolate 1-1 / race 1 (BBBD)</strain>
    </source>
</reference>
<dbReference type="Pfam" id="PF18802">
    <property type="entry name" value="CxC1"/>
    <property type="match status" value="1"/>
</dbReference>
<feature type="domain" description="CxC1-like cysteine cluster associated with KDZ transposases" evidence="1">
    <location>
        <begin position="92"/>
        <end position="197"/>
    </location>
</feature>
<proteinExistence type="predicted"/>
<organism evidence="2">
    <name type="scientific">Puccinia triticina (isolate 1-1 / race 1 (BBBD))</name>
    <name type="common">Brown leaf rust fungus</name>
    <dbReference type="NCBI Taxonomy" id="630390"/>
    <lineage>
        <taxon>Eukaryota</taxon>
        <taxon>Fungi</taxon>
        <taxon>Dikarya</taxon>
        <taxon>Basidiomycota</taxon>
        <taxon>Pucciniomycotina</taxon>
        <taxon>Pucciniomycetes</taxon>
        <taxon>Pucciniales</taxon>
        <taxon>Pucciniaceae</taxon>
        <taxon>Puccinia</taxon>
    </lineage>
</organism>
<reference evidence="2" key="1">
    <citation type="submission" date="2009-11" db="EMBL/GenBank/DDBJ databases">
        <authorList>
            <consortium name="The Broad Institute Genome Sequencing Platform"/>
            <person name="Ward D."/>
            <person name="Feldgarden M."/>
            <person name="Earl A."/>
            <person name="Young S.K."/>
            <person name="Zeng Q."/>
            <person name="Koehrsen M."/>
            <person name="Alvarado L."/>
            <person name="Berlin A."/>
            <person name="Bochicchio J."/>
            <person name="Borenstein D."/>
            <person name="Chapman S.B."/>
            <person name="Chen Z."/>
            <person name="Engels R."/>
            <person name="Freedman E."/>
            <person name="Gellesch M."/>
            <person name="Goldberg J."/>
            <person name="Griggs A."/>
            <person name="Gujja S."/>
            <person name="Heilman E."/>
            <person name="Heiman D."/>
            <person name="Hepburn T."/>
            <person name="Howarth C."/>
            <person name="Jen D."/>
            <person name="Larson L."/>
            <person name="Lewis B."/>
            <person name="Mehta T."/>
            <person name="Park D."/>
            <person name="Pearson M."/>
            <person name="Roberts A."/>
            <person name="Saif S."/>
            <person name="Shea T."/>
            <person name="Shenoy N."/>
            <person name="Sisk P."/>
            <person name="Stolte C."/>
            <person name="Sykes S."/>
            <person name="Thomson T."/>
            <person name="Walk T."/>
            <person name="White J."/>
            <person name="Yandava C."/>
            <person name="Izard J."/>
            <person name="Baranova O.V."/>
            <person name="Blanton J.M."/>
            <person name="Tanner A.C."/>
            <person name="Dewhirst F.E."/>
            <person name="Haas B."/>
            <person name="Nusbaum C."/>
            <person name="Birren B."/>
        </authorList>
    </citation>
    <scope>NUCLEOTIDE SEQUENCE [LARGE SCALE GENOMIC DNA]</scope>
    <source>
        <strain evidence="2">1-1 BBBD Race 1</strain>
    </source>
</reference>
<sequence length="833" mass="95984">MSSRMILSSKGLLGIFMASPDLNSVWDSIPWDVIAPSTVPKPFGGLRLDPTITAAIREHDRNNFHHSRVNHWDQCMSKLFSSYLWLKEKTRNWTATCSFDSFTSKFCKCNDDTPRFNQFVDLVDNTGQQRMKYAFCPCMPRSVQLLATGFLASSPVNPTTGFSMRFLTYHYYSWQHSNVRMQPFTETQRIFSEERSQVLWNKNNTAGRDLTQCLSSSILVYRKLLDMNLIISVDGNFQHRHQKLAARNAVPLITPDMFVQPSDLEGVKTYIATQERVHKVRKKSDKCADSHKAGNDNRNETTWKSCDDTGLMGSCCRHDSVVYLANIHGTGENRALPLAIIKRLLDNIGPERPVGVLYDLGCSLDKYMNLLHIFPELRKRLSFGTSVFHAYVHEWPCQLKYNPRYQKGWGLSDGESNERLWSSLSPQVGPLRYASRNNRLGTLDHKCKYRNQQSIAELAAWLLRKFNQALARRDTEKEVLTELLQMQNPIGNGCYTILFFRLQWEDQVRVGLEQEDIEEASKKLLAEFFENEEVISSLKHRLLHGELPATLAELDEVLDGIAKREEAQRKLALSLGKDYNKLCADRTSEIGMLTLLWKAKSELYAQAIEVRAERQPLLTAQPGNIAGTRLKEKILAAIKRRKGPVEKAIKNFNQRRRQYLTAFRPPDLLLPENQDLSFSEFLAMDLDDPLWTDGHFYHARAPWALDPLVRKGIKSVLFLDRVEEEIALLTQELDRMISWATDYWNLVMSTLASIESEYEEPLDLNNRFAAILPTFPMKAKLRVLHAELKSHLHKHEKLMVSWMPDVETLWIKTRTRHTKANHTWFESIGSIKD</sequence>
<evidence type="ECO:0000313" key="2">
    <source>
        <dbReference type="EMBL" id="OAV88476.1"/>
    </source>
</evidence>
<evidence type="ECO:0000313" key="3">
    <source>
        <dbReference type="EnsemblFungi" id="PTTG_29020-t43_1-p1"/>
    </source>
</evidence>
<dbReference type="InterPro" id="IPR041320">
    <property type="entry name" value="CxC1"/>
</dbReference>
<gene>
    <name evidence="2" type="ORF">PTTG_29020</name>
</gene>
<dbReference type="OrthoDB" id="2498213at2759"/>
<evidence type="ECO:0000259" key="1">
    <source>
        <dbReference type="Pfam" id="PF18802"/>
    </source>
</evidence>
<dbReference type="STRING" id="630390.A0A180G730"/>
<dbReference type="VEuPathDB" id="FungiDB:PTTG_29020"/>
<dbReference type="AlphaFoldDB" id="A0A180G730"/>
<protein>
    <submittedName>
        <fullName evidence="3">CxC1 domain-containing protein</fullName>
    </submittedName>
</protein>
<dbReference type="InterPro" id="IPR040521">
    <property type="entry name" value="KDZ"/>
</dbReference>
<reference evidence="3" key="4">
    <citation type="submission" date="2025-05" db="UniProtKB">
        <authorList>
            <consortium name="EnsemblFungi"/>
        </authorList>
    </citation>
    <scope>IDENTIFICATION</scope>
    <source>
        <strain evidence="3">isolate 1-1 / race 1 (BBBD)</strain>
    </source>
</reference>
<dbReference type="Pfam" id="PF18758">
    <property type="entry name" value="KDZ"/>
    <property type="match status" value="1"/>
</dbReference>